<feature type="transmembrane region" description="Helical" evidence="7">
    <location>
        <begin position="28"/>
        <end position="50"/>
    </location>
</feature>
<feature type="transmembrane region" description="Helical" evidence="7">
    <location>
        <begin position="143"/>
        <end position="165"/>
    </location>
</feature>
<evidence type="ECO:0000256" key="5">
    <source>
        <dbReference type="ARBA" id="ARBA00022989"/>
    </source>
</evidence>
<dbReference type="GO" id="GO:0005524">
    <property type="term" value="F:ATP binding"/>
    <property type="evidence" value="ECO:0007669"/>
    <property type="project" value="UniProtKB-KW"/>
</dbReference>
<sequence length="607" mass="63751">MSAKILPISDPKSTRRYALKALRSHPRLLVSAIGMNAAAAATALVGPRLLGDLVQTVVSGTTVTHVTGIAIALLAFVVLEALLIRGATVQGGKLSQAVLAEVREEFIERVLAVPLSTAEAAGSGDLISRASRDIDSMGRAAQYALPAIVTAVLTVSLTVVGMLVASPGLSLVMLVAVPPVVLATRWYMRRSTAAYLAYSAAAADVTEQLSASTSGAATIEALGLQERRIEAGDASVKGTYDADIGTLRLRTVFQPSVEFGYRLPTIAALLLGSYFYVNGWASLGVVTAVVLYTQQIAQPLAQARDWLYTVQTSLVSLARLIGVAEVPPDREVRAHAGGEQAPDGERNLSVDKVTFAYDDGPDVLHDINLTVKQGERLAIVGSSGAGKSTLGRLMAGIHSPRSGSVKLGGTPLIELPLDQLRSRVALVSHEQYVLGGTLRENLELAARAGSASDETIWSALDAVVAKEWVKALPDGLDTVVGAGGTSLSPVQSQQLAIARLVVADPDVLVLDEATSVLDPTSARHLERSLNALVAGRTVIAIAHRLHTAFDAHRVAVVEDGRVVELGSHAELIETGGAYARLWSSWHGASPDGRELARKAHDADSSLH</sequence>
<organism evidence="10 11">
    <name type="scientific">Actinophytocola glycyrrhizae</name>
    <dbReference type="NCBI Taxonomy" id="2044873"/>
    <lineage>
        <taxon>Bacteria</taxon>
        <taxon>Bacillati</taxon>
        <taxon>Actinomycetota</taxon>
        <taxon>Actinomycetes</taxon>
        <taxon>Pseudonocardiales</taxon>
        <taxon>Pseudonocardiaceae</taxon>
    </lineage>
</organism>
<protein>
    <submittedName>
        <fullName evidence="10">ABC transporter ATP-binding protein</fullName>
    </submittedName>
</protein>
<dbReference type="RefSeq" id="WP_378053115.1">
    <property type="nucleotide sequence ID" value="NZ_JBHSIS010000002.1"/>
</dbReference>
<reference evidence="11" key="1">
    <citation type="journal article" date="2019" name="Int. J. Syst. Evol. Microbiol.">
        <title>The Global Catalogue of Microorganisms (GCM) 10K type strain sequencing project: providing services to taxonomists for standard genome sequencing and annotation.</title>
        <authorList>
            <consortium name="The Broad Institute Genomics Platform"/>
            <consortium name="The Broad Institute Genome Sequencing Center for Infectious Disease"/>
            <person name="Wu L."/>
            <person name="Ma J."/>
        </authorList>
    </citation>
    <scope>NUCLEOTIDE SEQUENCE [LARGE SCALE GENOMIC DNA]</scope>
    <source>
        <strain evidence="11">ZS-22-S1</strain>
    </source>
</reference>
<dbReference type="PROSITE" id="PS50893">
    <property type="entry name" value="ABC_TRANSPORTER_2"/>
    <property type="match status" value="1"/>
</dbReference>
<dbReference type="InterPro" id="IPR027417">
    <property type="entry name" value="P-loop_NTPase"/>
</dbReference>
<dbReference type="Gene3D" id="3.40.50.300">
    <property type="entry name" value="P-loop containing nucleotide triphosphate hydrolases"/>
    <property type="match status" value="1"/>
</dbReference>
<dbReference type="PANTHER" id="PTHR43394">
    <property type="entry name" value="ATP-DEPENDENT PERMEASE MDL1, MITOCHONDRIAL"/>
    <property type="match status" value="1"/>
</dbReference>
<dbReference type="InterPro" id="IPR011527">
    <property type="entry name" value="ABC1_TM_dom"/>
</dbReference>
<feature type="domain" description="ABC transporter" evidence="8">
    <location>
        <begin position="348"/>
        <end position="584"/>
    </location>
</feature>
<evidence type="ECO:0000256" key="1">
    <source>
        <dbReference type="ARBA" id="ARBA00004651"/>
    </source>
</evidence>
<gene>
    <name evidence="10" type="ORF">ACFPCV_00165</name>
</gene>
<comment type="subcellular location">
    <subcellularLocation>
        <location evidence="1">Cell membrane</location>
        <topology evidence="1">Multi-pass membrane protein</topology>
    </subcellularLocation>
</comment>
<dbReference type="InterPro" id="IPR036640">
    <property type="entry name" value="ABC1_TM_sf"/>
</dbReference>
<feature type="transmembrane region" description="Helical" evidence="7">
    <location>
        <begin position="266"/>
        <end position="292"/>
    </location>
</feature>
<dbReference type="Pfam" id="PF00005">
    <property type="entry name" value="ABC_tran"/>
    <property type="match status" value="1"/>
</dbReference>
<dbReference type="Proteomes" id="UP001595859">
    <property type="component" value="Unassembled WGS sequence"/>
</dbReference>
<comment type="caution">
    <text evidence="10">The sequence shown here is derived from an EMBL/GenBank/DDBJ whole genome shotgun (WGS) entry which is preliminary data.</text>
</comment>
<evidence type="ECO:0000256" key="4">
    <source>
        <dbReference type="ARBA" id="ARBA00022840"/>
    </source>
</evidence>
<evidence type="ECO:0000256" key="3">
    <source>
        <dbReference type="ARBA" id="ARBA00022741"/>
    </source>
</evidence>
<evidence type="ECO:0000259" key="8">
    <source>
        <dbReference type="PROSITE" id="PS50893"/>
    </source>
</evidence>
<accession>A0ABV9RXE3</accession>
<dbReference type="SMART" id="SM00382">
    <property type="entry name" value="AAA"/>
    <property type="match status" value="1"/>
</dbReference>
<dbReference type="SUPFAM" id="SSF52540">
    <property type="entry name" value="P-loop containing nucleoside triphosphate hydrolases"/>
    <property type="match status" value="1"/>
</dbReference>
<feature type="transmembrane region" description="Helical" evidence="7">
    <location>
        <begin position="171"/>
        <end position="188"/>
    </location>
</feature>
<dbReference type="InterPro" id="IPR039421">
    <property type="entry name" value="Type_1_exporter"/>
</dbReference>
<evidence type="ECO:0000313" key="11">
    <source>
        <dbReference type="Proteomes" id="UP001595859"/>
    </source>
</evidence>
<dbReference type="PANTHER" id="PTHR43394:SF1">
    <property type="entry name" value="ATP-BINDING CASSETTE SUB-FAMILY B MEMBER 10, MITOCHONDRIAL"/>
    <property type="match status" value="1"/>
</dbReference>
<evidence type="ECO:0000313" key="10">
    <source>
        <dbReference type="EMBL" id="MFC4851896.1"/>
    </source>
</evidence>
<dbReference type="Gene3D" id="1.20.1560.10">
    <property type="entry name" value="ABC transporter type 1, transmembrane domain"/>
    <property type="match status" value="1"/>
</dbReference>
<keyword evidence="2 7" id="KW-0812">Transmembrane</keyword>
<keyword evidence="5 7" id="KW-1133">Transmembrane helix</keyword>
<evidence type="ECO:0000256" key="7">
    <source>
        <dbReference type="SAM" id="Phobius"/>
    </source>
</evidence>
<keyword evidence="3" id="KW-0547">Nucleotide-binding</keyword>
<keyword evidence="11" id="KW-1185">Reference proteome</keyword>
<feature type="domain" description="ABC transmembrane type-1" evidence="9">
    <location>
        <begin position="32"/>
        <end position="312"/>
    </location>
</feature>
<dbReference type="InterPro" id="IPR003593">
    <property type="entry name" value="AAA+_ATPase"/>
</dbReference>
<dbReference type="CDD" id="cd07346">
    <property type="entry name" value="ABC_6TM_exporters"/>
    <property type="match status" value="1"/>
</dbReference>
<name>A0ABV9RXE3_9PSEU</name>
<dbReference type="EMBL" id="JBHSIS010000002">
    <property type="protein sequence ID" value="MFC4851896.1"/>
    <property type="molecule type" value="Genomic_DNA"/>
</dbReference>
<feature type="transmembrane region" description="Helical" evidence="7">
    <location>
        <begin position="62"/>
        <end position="84"/>
    </location>
</feature>
<evidence type="ECO:0000259" key="9">
    <source>
        <dbReference type="PROSITE" id="PS50929"/>
    </source>
</evidence>
<dbReference type="SUPFAM" id="SSF90123">
    <property type="entry name" value="ABC transporter transmembrane region"/>
    <property type="match status" value="1"/>
</dbReference>
<evidence type="ECO:0000256" key="6">
    <source>
        <dbReference type="ARBA" id="ARBA00023136"/>
    </source>
</evidence>
<keyword evidence="6 7" id="KW-0472">Membrane</keyword>
<dbReference type="Pfam" id="PF00664">
    <property type="entry name" value="ABC_membrane"/>
    <property type="match status" value="1"/>
</dbReference>
<evidence type="ECO:0000256" key="2">
    <source>
        <dbReference type="ARBA" id="ARBA00022692"/>
    </source>
</evidence>
<dbReference type="InterPro" id="IPR003439">
    <property type="entry name" value="ABC_transporter-like_ATP-bd"/>
</dbReference>
<proteinExistence type="predicted"/>
<keyword evidence="4 10" id="KW-0067">ATP-binding</keyword>
<dbReference type="PROSITE" id="PS50929">
    <property type="entry name" value="ABC_TM1F"/>
    <property type="match status" value="1"/>
</dbReference>